<dbReference type="Proteomes" id="UP000228809">
    <property type="component" value="Unassembled WGS sequence"/>
</dbReference>
<sequence>MFFLRYVQTLMYFFVALIGIFAGAGLVIVSGSYLLFLNEAIASFEMKHWMFTAYIYASLSLLCFLSLVAMKKMRRHWKHL</sequence>
<keyword evidence="1" id="KW-0472">Membrane</keyword>
<protein>
    <submittedName>
        <fullName evidence="2">Uncharacterized protein</fullName>
    </submittedName>
</protein>
<name>A0A2M6WE86_9BACT</name>
<organism evidence="2 3">
    <name type="scientific">Candidatus Kaiserbacteria bacterium CG10_big_fil_rev_8_21_14_0_10_49_17</name>
    <dbReference type="NCBI Taxonomy" id="1974609"/>
    <lineage>
        <taxon>Bacteria</taxon>
        <taxon>Candidatus Kaiseribacteriota</taxon>
    </lineage>
</organism>
<dbReference type="AlphaFoldDB" id="A0A2M6WE86"/>
<evidence type="ECO:0000256" key="1">
    <source>
        <dbReference type="SAM" id="Phobius"/>
    </source>
</evidence>
<comment type="caution">
    <text evidence="2">The sequence shown here is derived from an EMBL/GenBank/DDBJ whole genome shotgun (WGS) entry which is preliminary data.</text>
</comment>
<gene>
    <name evidence="2" type="ORF">COU17_02305</name>
</gene>
<accession>A0A2M6WE86</accession>
<proteinExistence type="predicted"/>
<reference evidence="3" key="1">
    <citation type="submission" date="2017-09" db="EMBL/GenBank/DDBJ databases">
        <title>Depth-based differentiation of microbial function through sediment-hosted aquifers and enrichment of novel symbionts in the deep terrestrial subsurface.</title>
        <authorList>
            <person name="Probst A.J."/>
            <person name="Ladd B."/>
            <person name="Jarett J.K."/>
            <person name="Geller-Mcgrath D.E."/>
            <person name="Sieber C.M.K."/>
            <person name="Emerson J.B."/>
            <person name="Anantharaman K."/>
            <person name="Thomas B.C."/>
            <person name="Malmstrom R."/>
            <person name="Stieglmeier M."/>
            <person name="Klingl A."/>
            <person name="Woyke T."/>
            <person name="Ryan C.M."/>
            <person name="Banfield J.F."/>
        </authorList>
    </citation>
    <scope>NUCLEOTIDE SEQUENCE [LARGE SCALE GENOMIC DNA]</scope>
</reference>
<keyword evidence="1" id="KW-1133">Transmembrane helix</keyword>
<feature type="transmembrane region" description="Helical" evidence="1">
    <location>
        <begin position="12"/>
        <end position="36"/>
    </location>
</feature>
<dbReference type="EMBL" id="PFBJ01000011">
    <property type="protein sequence ID" value="PIT91099.1"/>
    <property type="molecule type" value="Genomic_DNA"/>
</dbReference>
<keyword evidence="1" id="KW-0812">Transmembrane</keyword>
<evidence type="ECO:0000313" key="3">
    <source>
        <dbReference type="Proteomes" id="UP000228809"/>
    </source>
</evidence>
<evidence type="ECO:0000313" key="2">
    <source>
        <dbReference type="EMBL" id="PIT91099.1"/>
    </source>
</evidence>
<feature type="transmembrane region" description="Helical" evidence="1">
    <location>
        <begin position="48"/>
        <end position="70"/>
    </location>
</feature>